<keyword evidence="1" id="KW-0238">DNA-binding</keyword>
<dbReference type="PANTHER" id="PTHR30204">
    <property type="entry name" value="REDOX-CYCLING DRUG-SENSING TRANSCRIPTIONAL ACTIVATOR SOXR"/>
    <property type="match status" value="1"/>
</dbReference>
<evidence type="ECO:0000313" key="5">
    <source>
        <dbReference type="Proteomes" id="UP000032336"/>
    </source>
</evidence>
<dbReference type="OrthoDB" id="9809391at2"/>
<feature type="domain" description="HTH merR-type" evidence="3">
    <location>
        <begin position="19"/>
        <end position="87"/>
    </location>
</feature>
<dbReference type="STRING" id="1121877.FEAC_09370"/>
<proteinExistence type="predicted"/>
<dbReference type="EMBL" id="JXUW01000006">
    <property type="protein sequence ID" value="KJE77225.1"/>
    <property type="molecule type" value="Genomic_DNA"/>
</dbReference>
<sequence>MASDIGGDSRHRAIQGRGVYVISVAAELAGMHPQTLRVYERRGLLEPNRTGGGSRRYSEHDLERLRRIAELTDAGLNIEGVRRVIELEAELAELRAQLEEERELARLREKEIHRQYRRDLVPLSQAVVHVKSVQIRR</sequence>
<dbReference type="PATRIC" id="fig|1121877.4.peg.1005"/>
<dbReference type="GeneID" id="78372207"/>
<dbReference type="PANTHER" id="PTHR30204:SF58">
    <property type="entry name" value="HTH-TYPE TRANSCRIPTIONAL REGULATOR YFMP"/>
    <property type="match status" value="1"/>
</dbReference>
<evidence type="ECO:0000259" key="3">
    <source>
        <dbReference type="PROSITE" id="PS50937"/>
    </source>
</evidence>
<keyword evidence="5" id="KW-1185">Reference proteome</keyword>
<evidence type="ECO:0000313" key="4">
    <source>
        <dbReference type="EMBL" id="KJE77225.1"/>
    </source>
</evidence>
<dbReference type="CDD" id="cd04766">
    <property type="entry name" value="HTH_HspR"/>
    <property type="match status" value="1"/>
</dbReference>
<evidence type="ECO:0000256" key="1">
    <source>
        <dbReference type="ARBA" id="ARBA00023125"/>
    </source>
</evidence>
<dbReference type="SMART" id="SM00422">
    <property type="entry name" value="HTH_MERR"/>
    <property type="match status" value="1"/>
</dbReference>
<dbReference type="PROSITE" id="PS50937">
    <property type="entry name" value="HTH_MERR_2"/>
    <property type="match status" value="1"/>
</dbReference>
<dbReference type="SUPFAM" id="SSF46955">
    <property type="entry name" value="Putative DNA-binding domain"/>
    <property type="match status" value="1"/>
</dbReference>
<comment type="caution">
    <text evidence="4">The sequence shown here is derived from an EMBL/GenBank/DDBJ whole genome shotgun (WGS) entry which is preliminary data.</text>
</comment>
<dbReference type="Gene3D" id="1.10.1660.10">
    <property type="match status" value="1"/>
</dbReference>
<gene>
    <name evidence="4" type="primary">hspR</name>
    <name evidence="4" type="ORF">FEAC_09370</name>
</gene>
<accession>A0A0D8FVD1</accession>
<dbReference type="GO" id="GO:0003677">
    <property type="term" value="F:DNA binding"/>
    <property type="evidence" value="ECO:0007669"/>
    <property type="project" value="UniProtKB-KW"/>
</dbReference>
<feature type="coiled-coil region" evidence="2">
    <location>
        <begin position="77"/>
        <end position="115"/>
    </location>
</feature>
<dbReference type="Pfam" id="PF13411">
    <property type="entry name" value="MerR_1"/>
    <property type="match status" value="1"/>
</dbReference>
<dbReference type="Proteomes" id="UP000032336">
    <property type="component" value="Unassembled WGS sequence"/>
</dbReference>
<keyword evidence="4" id="KW-0346">Stress response</keyword>
<dbReference type="PRINTS" id="PR00040">
    <property type="entry name" value="HTHMERR"/>
</dbReference>
<dbReference type="eggNOG" id="COG0789">
    <property type="taxonomic scope" value="Bacteria"/>
</dbReference>
<dbReference type="InterPro" id="IPR000551">
    <property type="entry name" value="MerR-type_HTH_dom"/>
</dbReference>
<protein>
    <submittedName>
        <fullName evidence="4">Putative heat shock protein HspR</fullName>
    </submittedName>
</protein>
<name>A0A0D8FVD1_9ACTN</name>
<dbReference type="InterPro" id="IPR009061">
    <property type="entry name" value="DNA-bd_dom_put_sf"/>
</dbReference>
<keyword evidence="2" id="KW-0175">Coiled coil</keyword>
<evidence type="ECO:0000256" key="2">
    <source>
        <dbReference type="SAM" id="Coils"/>
    </source>
</evidence>
<dbReference type="RefSeq" id="WP_052565570.1">
    <property type="nucleotide sequence ID" value="NZ_JXUW01000006.1"/>
</dbReference>
<dbReference type="AlphaFoldDB" id="A0A0D8FVD1"/>
<dbReference type="InterPro" id="IPR047057">
    <property type="entry name" value="MerR_fam"/>
</dbReference>
<reference evidence="4 5" key="1">
    <citation type="submission" date="2015-01" db="EMBL/GenBank/DDBJ databases">
        <title>Draft genome of the acidophilic iron oxidizer Ferrimicrobium acidiphilum strain T23.</title>
        <authorList>
            <person name="Poehlein A."/>
            <person name="Eisen S."/>
            <person name="Schloemann M."/>
            <person name="Johnson B.D."/>
            <person name="Daniel R."/>
            <person name="Muehling M."/>
        </authorList>
    </citation>
    <scope>NUCLEOTIDE SEQUENCE [LARGE SCALE GENOMIC DNA]</scope>
    <source>
        <strain evidence="4 5">T23</strain>
    </source>
</reference>
<dbReference type="GO" id="GO:0003700">
    <property type="term" value="F:DNA-binding transcription factor activity"/>
    <property type="evidence" value="ECO:0007669"/>
    <property type="project" value="InterPro"/>
</dbReference>
<dbReference type="NCBIfam" id="NF047375">
    <property type="entry name" value="HeatShock_HspR"/>
    <property type="match status" value="1"/>
</dbReference>
<organism evidence="4 5">
    <name type="scientific">Ferrimicrobium acidiphilum DSM 19497</name>
    <dbReference type="NCBI Taxonomy" id="1121877"/>
    <lineage>
        <taxon>Bacteria</taxon>
        <taxon>Bacillati</taxon>
        <taxon>Actinomycetota</taxon>
        <taxon>Acidimicrobiia</taxon>
        <taxon>Acidimicrobiales</taxon>
        <taxon>Acidimicrobiaceae</taxon>
        <taxon>Ferrimicrobium</taxon>
    </lineage>
</organism>